<feature type="chain" id="PRO_5046807206" evidence="2">
    <location>
        <begin position="23"/>
        <end position="142"/>
    </location>
</feature>
<accession>A0ABM1MLL0</accession>
<keyword evidence="1" id="KW-1133">Transmembrane helix</keyword>
<name>A0ABM1MLL0_NICVS</name>
<evidence type="ECO:0000256" key="2">
    <source>
        <dbReference type="SAM" id="SignalP"/>
    </source>
</evidence>
<keyword evidence="2" id="KW-0732">Signal</keyword>
<feature type="signal peptide" evidence="2">
    <location>
        <begin position="1"/>
        <end position="22"/>
    </location>
</feature>
<evidence type="ECO:0000313" key="3">
    <source>
        <dbReference type="Proteomes" id="UP000695000"/>
    </source>
</evidence>
<evidence type="ECO:0000256" key="1">
    <source>
        <dbReference type="SAM" id="Phobius"/>
    </source>
</evidence>
<dbReference type="Proteomes" id="UP000695000">
    <property type="component" value="Unplaced"/>
</dbReference>
<keyword evidence="1" id="KW-0472">Membrane</keyword>
<evidence type="ECO:0000313" key="4">
    <source>
        <dbReference type="RefSeq" id="XP_017775460.1"/>
    </source>
</evidence>
<dbReference type="RefSeq" id="XP_017775460.1">
    <property type="nucleotide sequence ID" value="XM_017919971.1"/>
</dbReference>
<organism evidence="3 4">
    <name type="scientific">Nicrophorus vespilloides</name>
    <name type="common">Boreal carrion beetle</name>
    <dbReference type="NCBI Taxonomy" id="110193"/>
    <lineage>
        <taxon>Eukaryota</taxon>
        <taxon>Metazoa</taxon>
        <taxon>Ecdysozoa</taxon>
        <taxon>Arthropoda</taxon>
        <taxon>Hexapoda</taxon>
        <taxon>Insecta</taxon>
        <taxon>Pterygota</taxon>
        <taxon>Neoptera</taxon>
        <taxon>Endopterygota</taxon>
        <taxon>Coleoptera</taxon>
        <taxon>Polyphaga</taxon>
        <taxon>Staphyliniformia</taxon>
        <taxon>Silphidae</taxon>
        <taxon>Nicrophorinae</taxon>
        <taxon>Nicrophorus</taxon>
    </lineage>
</organism>
<dbReference type="GeneID" id="108561865"/>
<keyword evidence="3" id="KW-1185">Reference proteome</keyword>
<reference evidence="4" key="1">
    <citation type="submission" date="2025-08" db="UniProtKB">
        <authorList>
            <consortium name="RefSeq"/>
        </authorList>
    </citation>
    <scope>IDENTIFICATION</scope>
    <source>
        <tissue evidence="4">Whole Larva</tissue>
    </source>
</reference>
<protein>
    <submittedName>
        <fullName evidence="4">Uncharacterized protein LOC108561865 isoform X3</fullName>
    </submittedName>
</protein>
<sequence length="142" mass="16548">MQLFQSLFCLTLCLLCLHLATGMEKNYCENTLDCNGPNTICIKNRCMCIKSSKWDEDNYECDTGSTAESPAQKRPEPDVVKVHMQDDKKLPISFYKSANFFASYTFIIFCVIICVFTFYLKILAVRRWQMRLREIRNINDSV</sequence>
<gene>
    <name evidence="4" type="primary">LOC108561865</name>
</gene>
<proteinExistence type="predicted"/>
<feature type="transmembrane region" description="Helical" evidence="1">
    <location>
        <begin position="101"/>
        <end position="123"/>
    </location>
</feature>
<keyword evidence="1" id="KW-0812">Transmembrane</keyword>